<proteinExistence type="inferred from homology"/>
<dbReference type="Gene3D" id="3.40.50.2000">
    <property type="entry name" value="Glycogen Phosphorylase B"/>
    <property type="match status" value="1"/>
</dbReference>
<dbReference type="PANTHER" id="PTHR48047:SF131">
    <property type="entry name" value="GLYCOSYLTRANSFERASE"/>
    <property type="match status" value="1"/>
</dbReference>
<dbReference type="SUPFAM" id="SSF53756">
    <property type="entry name" value="UDP-Glycosyltransferase/glycogen phosphorylase"/>
    <property type="match status" value="1"/>
</dbReference>
<dbReference type="EMBL" id="JAYDYQ010002533">
    <property type="protein sequence ID" value="KAK4486293.1"/>
    <property type="molecule type" value="Genomic_DNA"/>
</dbReference>
<keyword evidence="5" id="KW-1185">Reference proteome</keyword>
<dbReference type="InterPro" id="IPR002213">
    <property type="entry name" value="UDP_glucos_trans"/>
</dbReference>
<keyword evidence="2 3" id="KW-0808">Transferase</keyword>
<evidence type="ECO:0000313" key="4">
    <source>
        <dbReference type="EMBL" id="KAK4486293.1"/>
    </source>
</evidence>
<dbReference type="Pfam" id="PF00201">
    <property type="entry name" value="UDPGT"/>
    <property type="match status" value="1"/>
</dbReference>
<evidence type="ECO:0000313" key="5">
    <source>
        <dbReference type="Proteomes" id="UP001291926"/>
    </source>
</evidence>
<comment type="caution">
    <text evidence="4">The sequence shown here is derived from an EMBL/GenBank/DDBJ whole genome shotgun (WGS) entry which is preliminary data.</text>
</comment>
<dbReference type="Proteomes" id="UP001291926">
    <property type="component" value="Unassembled WGS sequence"/>
</dbReference>
<dbReference type="CDD" id="cd03784">
    <property type="entry name" value="GT1_Gtf-like"/>
    <property type="match status" value="1"/>
</dbReference>
<sequence length="174" mass="19612">MLASVLEEMAYSFIWVLQNELIFDRDSKKNEGFINLDELDEKVRGRGLIIRGWAPQLLILSHPSTHGFLSHCGWNSTLEAIGLSVPILAWPIRGDQVYNAKLVVQHLKIGYLALPSGSVEMVKNDLKNGIEKLMMDEVVHKQVETICAKFSCGFPNSSRVALNAFQDFVRQNQI</sequence>
<dbReference type="InterPro" id="IPR035595">
    <property type="entry name" value="UDP_glycos_trans_CS"/>
</dbReference>
<evidence type="ECO:0000256" key="1">
    <source>
        <dbReference type="ARBA" id="ARBA00009995"/>
    </source>
</evidence>
<keyword evidence="3" id="KW-0328">Glycosyltransferase</keyword>
<accession>A0ABR0DC81</accession>
<evidence type="ECO:0000256" key="3">
    <source>
        <dbReference type="RuleBase" id="RU003718"/>
    </source>
</evidence>
<dbReference type="PROSITE" id="PS00375">
    <property type="entry name" value="UDPGT"/>
    <property type="match status" value="1"/>
</dbReference>
<comment type="similarity">
    <text evidence="1 3">Belongs to the UDP-glycosyltransferase family.</text>
</comment>
<dbReference type="PANTHER" id="PTHR48047">
    <property type="entry name" value="GLYCOSYLTRANSFERASE"/>
    <property type="match status" value="1"/>
</dbReference>
<name>A0ABR0DC81_9LAMI</name>
<gene>
    <name evidence="4" type="ORF">RD792_008964</name>
</gene>
<protein>
    <submittedName>
        <fullName evidence="4">Uncharacterized protein</fullName>
    </submittedName>
</protein>
<evidence type="ECO:0000256" key="2">
    <source>
        <dbReference type="ARBA" id="ARBA00022679"/>
    </source>
</evidence>
<organism evidence="4 5">
    <name type="scientific">Penstemon davidsonii</name>
    <dbReference type="NCBI Taxonomy" id="160366"/>
    <lineage>
        <taxon>Eukaryota</taxon>
        <taxon>Viridiplantae</taxon>
        <taxon>Streptophyta</taxon>
        <taxon>Embryophyta</taxon>
        <taxon>Tracheophyta</taxon>
        <taxon>Spermatophyta</taxon>
        <taxon>Magnoliopsida</taxon>
        <taxon>eudicotyledons</taxon>
        <taxon>Gunneridae</taxon>
        <taxon>Pentapetalae</taxon>
        <taxon>asterids</taxon>
        <taxon>lamiids</taxon>
        <taxon>Lamiales</taxon>
        <taxon>Plantaginaceae</taxon>
        <taxon>Cheloneae</taxon>
        <taxon>Penstemon</taxon>
    </lineage>
</organism>
<reference evidence="4 5" key="1">
    <citation type="journal article" date="2023" name="bioRxiv">
        <title>Genome report: Whole genome sequence and annotation of Penstemon davidsonii.</title>
        <authorList>
            <person name="Ostevik K.L."/>
            <person name="Alabady M."/>
            <person name="Zhang M."/>
            <person name="Rausher M.D."/>
        </authorList>
    </citation>
    <scope>NUCLEOTIDE SEQUENCE [LARGE SCALE GENOMIC DNA]</scope>
    <source>
        <strain evidence="4">DNT005</strain>
        <tissue evidence="4">Whole leaf</tissue>
    </source>
</reference>